<evidence type="ECO:0000313" key="3">
    <source>
        <dbReference type="Proteomes" id="UP001176961"/>
    </source>
</evidence>
<name>A0AA36HB82_CYLNA</name>
<dbReference type="EMBL" id="CATQJL010000316">
    <property type="protein sequence ID" value="CAJ0607576.1"/>
    <property type="molecule type" value="Genomic_DNA"/>
</dbReference>
<gene>
    <name evidence="2" type="ORF">CYNAS_LOCUS19559</name>
</gene>
<protein>
    <submittedName>
        <fullName evidence="2">Uncharacterized protein</fullName>
    </submittedName>
</protein>
<feature type="chain" id="PRO_5041354927" evidence="1">
    <location>
        <begin position="22"/>
        <end position="93"/>
    </location>
</feature>
<keyword evidence="1" id="KW-0732">Signal</keyword>
<sequence>MMRHFVAFSLLLFVLETSVEATLLVPNRDHSFVFISDSACRARCLKELNCQNGHCKKVTNDKIFGIRCVCEDCPSGQKTKIVPVPIPVLHFPF</sequence>
<organism evidence="2 3">
    <name type="scientific">Cylicocyclus nassatus</name>
    <name type="common">Nematode worm</name>
    <dbReference type="NCBI Taxonomy" id="53992"/>
    <lineage>
        <taxon>Eukaryota</taxon>
        <taxon>Metazoa</taxon>
        <taxon>Ecdysozoa</taxon>
        <taxon>Nematoda</taxon>
        <taxon>Chromadorea</taxon>
        <taxon>Rhabditida</taxon>
        <taxon>Rhabditina</taxon>
        <taxon>Rhabditomorpha</taxon>
        <taxon>Strongyloidea</taxon>
        <taxon>Strongylidae</taxon>
        <taxon>Cylicocyclus</taxon>
    </lineage>
</organism>
<dbReference type="AlphaFoldDB" id="A0AA36HB82"/>
<dbReference type="Proteomes" id="UP001176961">
    <property type="component" value="Unassembled WGS sequence"/>
</dbReference>
<proteinExistence type="predicted"/>
<evidence type="ECO:0000313" key="2">
    <source>
        <dbReference type="EMBL" id="CAJ0607576.1"/>
    </source>
</evidence>
<accession>A0AA36HB82</accession>
<reference evidence="2" key="1">
    <citation type="submission" date="2023-07" db="EMBL/GenBank/DDBJ databases">
        <authorList>
            <consortium name="CYATHOMIX"/>
        </authorList>
    </citation>
    <scope>NUCLEOTIDE SEQUENCE</scope>
    <source>
        <strain evidence="2">N/A</strain>
    </source>
</reference>
<keyword evidence="3" id="KW-1185">Reference proteome</keyword>
<comment type="caution">
    <text evidence="2">The sequence shown here is derived from an EMBL/GenBank/DDBJ whole genome shotgun (WGS) entry which is preliminary data.</text>
</comment>
<feature type="signal peptide" evidence="1">
    <location>
        <begin position="1"/>
        <end position="21"/>
    </location>
</feature>
<evidence type="ECO:0000256" key="1">
    <source>
        <dbReference type="SAM" id="SignalP"/>
    </source>
</evidence>